<accession>A0ACC2SHJ5</accession>
<protein>
    <submittedName>
        <fullName evidence="1">Uncharacterized protein</fullName>
    </submittedName>
</protein>
<dbReference type="Proteomes" id="UP001165960">
    <property type="component" value="Unassembled WGS sequence"/>
</dbReference>
<dbReference type="EMBL" id="QTSX02005040">
    <property type="protein sequence ID" value="KAJ9061810.1"/>
    <property type="molecule type" value="Genomic_DNA"/>
</dbReference>
<evidence type="ECO:0000313" key="1">
    <source>
        <dbReference type="EMBL" id="KAJ9061810.1"/>
    </source>
</evidence>
<comment type="caution">
    <text evidence="1">The sequence shown here is derived from an EMBL/GenBank/DDBJ whole genome shotgun (WGS) entry which is preliminary data.</text>
</comment>
<reference evidence="1" key="1">
    <citation type="submission" date="2022-04" db="EMBL/GenBank/DDBJ databases">
        <title>Genome of the entomopathogenic fungus Entomophthora muscae.</title>
        <authorList>
            <person name="Elya C."/>
            <person name="Lovett B.R."/>
            <person name="Lee E."/>
            <person name="Macias A.M."/>
            <person name="Hajek A.E."/>
            <person name="De Bivort B.L."/>
            <person name="Kasson M.T."/>
            <person name="De Fine Licht H.H."/>
            <person name="Stajich J.E."/>
        </authorList>
    </citation>
    <scope>NUCLEOTIDE SEQUENCE</scope>
    <source>
        <strain evidence="1">Berkeley</strain>
    </source>
</reference>
<keyword evidence="2" id="KW-1185">Reference proteome</keyword>
<proteinExistence type="predicted"/>
<gene>
    <name evidence="1" type="ORF">DSO57_1016887</name>
</gene>
<name>A0ACC2SHJ5_9FUNG</name>
<evidence type="ECO:0000313" key="2">
    <source>
        <dbReference type="Proteomes" id="UP001165960"/>
    </source>
</evidence>
<organism evidence="1 2">
    <name type="scientific">Entomophthora muscae</name>
    <dbReference type="NCBI Taxonomy" id="34485"/>
    <lineage>
        <taxon>Eukaryota</taxon>
        <taxon>Fungi</taxon>
        <taxon>Fungi incertae sedis</taxon>
        <taxon>Zoopagomycota</taxon>
        <taxon>Entomophthoromycotina</taxon>
        <taxon>Entomophthoromycetes</taxon>
        <taxon>Entomophthorales</taxon>
        <taxon>Entomophthoraceae</taxon>
        <taxon>Entomophthora</taxon>
    </lineage>
</organism>
<sequence length="120" mass="13426">MQSHLKHCQASWVKHISPYQLRIKYKPRKELVMADTLSHLYIAFITGDNGLDPDWPMFYLHPEATCYKGLNSVTISKLKDNKIQFITNAGVAASLITPSQEINVLSRSPNDSPNGSPASQ</sequence>